<dbReference type="InterPro" id="IPR000072">
    <property type="entry name" value="PDGF/VEGF_dom"/>
</dbReference>
<dbReference type="Pfam" id="PF00341">
    <property type="entry name" value="PDGF"/>
    <property type="match status" value="1"/>
</dbReference>
<proteinExistence type="inferred from homology"/>
<dbReference type="PANTHER" id="PTHR21719:SF1">
    <property type="entry name" value="FI06402P-RELATED"/>
    <property type="match status" value="1"/>
</dbReference>
<dbReference type="GO" id="GO:0016020">
    <property type="term" value="C:membrane"/>
    <property type="evidence" value="ECO:0007669"/>
    <property type="project" value="InterPro"/>
</dbReference>
<gene>
    <name evidence="4" type="primary">AVEN_135786_1</name>
    <name evidence="4" type="ORF">TNIN_223161</name>
</gene>
<name>A0A8X6X0W4_9ARAC</name>
<dbReference type="PANTHER" id="PTHR21719">
    <property type="entry name" value="FI06402P-RELATED"/>
    <property type="match status" value="1"/>
</dbReference>
<dbReference type="Proteomes" id="UP000886998">
    <property type="component" value="Unassembled WGS sequence"/>
</dbReference>
<evidence type="ECO:0000313" key="5">
    <source>
        <dbReference type="Proteomes" id="UP000886998"/>
    </source>
</evidence>
<sequence>MLSTMHFLHSSVLVLIFLLFVNCNGRAIIRDVSSNLTARIKAEEHFRMIEKRVCNSPVPKLFPVDDAYPIIDGNYKPHCVELHRCDNDAGCCKSDIEICAPKAVETVYLYVSVTGLFETKVLMMPFTNHTECECKPLHEVISDWR</sequence>
<dbReference type="Gene3D" id="2.10.90.10">
    <property type="entry name" value="Cystine-knot cytokines"/>
    <property type="match status" value="1"/>
</dbReference>
<dbReference type="AlphaFoldDB" id="A0A8X6X0W4"/>
<protein>
    <submittedName>
        <fullName evidence="4">PDGF_2 domain-containing protein</fullName>
    </submittedName>
</protein>
<dbReference type="SUPFAM" id="SSF57501">
    <property type="entry name" value="Cystine-knot cytokines"/>
    <property type="match status" value="1"/>
</dbReference>
<feature type="domain" description="Platelet-derived growth factor (PDGF) family profile" evidence="3">
    <location>
        <begin position="71"/>
        <end position="139"/>
    </location>
</feature>
<feature type="chain" id="PRO_5036497551" evidence="2">
    <location>
        <begin position="26"/>
        <end position="145"/>
    </location>
</feature>
<dbReference type="GO" id="GO:0035099">
    <property type="term" value="P:hemocyte migration"/>
    <property type="evidence" value="ECO:0007669"/>
    <property type="project" value="TreeGrafter"/>
</dbReference>
<dbReference type="EMBL" id="BMAV01004462">
    <property type="protein sequence ID" value="GFY44903.1"/>
    <property type="molecule type" value="Genomic_DNA"/>
</dbReference>
<keyword evidence="5" id="KW-1185">Reference proteome</keyword>
<keyword evidence="2" id="KW-0732">Signal</keyword>
<accession>A0A8X6X0W4</accession>
<reference evidence="4" key="1">
    <citation type="submission" date="2020-08" db="EMBL/GenBank/DDBJ databases">
        <title>Multicomponent nature underlies the extraordinary mechanical properties of spider dragline silk.</title>
        <authorList>
            <person name="Kono N."/>
            <person name="Nakamura H."/>
            <person name="Mori M."/>
            <person name="Yoshida Y."/>
            <person name="Ohtoshi R."/>
            <person name="Malay A.D."/>
            <person name="Moran D.A.P."/>
            <person name="Tomita M."/>
            <person name="Numata K."/>
            <person name="Arakawa K."/>
        </authorList>
    </citation>
    <scope>NUCLEOTIDE SEQUENCE</scope>
</reference>
<evidence type="ECO:0000259" key="3">
    <source>
        <dbReference type="PROSITE" id="PS50278"/>
    </source>
</evidence>
<dbReference type="InterPro" id="IPR029034">
    <property type="entry name" value="Cystine-knot_cytokine"/>
</dbReference>
<organism evidence="4 5">
    <name type="scientific">Trichonephila inaurata madagascariensis</name>
    <dbReference type="NCBI Taxonomy" id="2747483"/>
    <lineage>
        <taxon>Eukaryota</taxon>
        <taxon>Metazoa</taxon>
        <taxon>Ecdysozoa</taxon>
        <taxon>Arthropoda</taxon>
        <taxon>Chelicerata</taxon>
        <taxon>Arachnida</taxon>
        <taxon>Araneae</taxon>
        <taxon>Araneomorphae</taxon>
        <taxon>Entelegynae</taxon>
        <taxon>Araneoidea</taxon>
        <taxon>Nephilidae</taxon>
        <taxon>Trichonephila</taxon>
        <taxon>Trichonephila inaurata</taxon>
    </lineage>
</organism>
<comment type="similarity">
    <text evidence="1">Belongs to the PDGF/VEGF growth factor family.</text>
</comment>
<feature type="signal peptide" evidence="2">
    <location>
        <begin position="1"/>
        <end position="25"/>
    </location>
</feature>
<comment type="caution">
    <text evidence="4">The sequence shown here is derived from an EMBL/GenBank/DDBJ whole genome shotgun (WGS) entry which is preliminary data.</text>
</comment>
<dbReference type="SMART" id="SM00141">
    <property type="entry name" value="PDGF"/>
    <property type="match status" value="1"/>
</dbReference>
<keyword evidence="1" id="KW-0339">Growth factor</keyword>
<evidence type="ECO:0000256" key="1">
    <source>
        <dbReference type="RuleBase" id="RU003818"/>
    </source>
</evidence>
<dbReference type="PROSITE" id="PS50278">
    <property type="entry name" value="PDGF_2"/>
    <property type="match status" value="1"/>
</dbReference>
<dbReference type="GO" id="GO:0008083">
    <property type="term" value="F:growth factor activity"/>
    <property type="evidence" value="ECO:0007669"/>
    <property type="project" value="UniProtKB-KW"/>
</dbReference>
<evidence type="ECO:0000256" key="2">
    <source>
        <dbReference type="SAM" id="SignalP"/>
    </source>
</evidence>
<evidence type="ECO:0000313" key="4">
    <source>
        <dbReference type="EMBL" id="GFY44903.1"/>
    </source>
</evidence>
<dbReference type="OrthoDB" id="6370328at2759"/>